<dbReference type="EMBL" id="HAEJ01005759">
    <property type="protein sequence ID" value="SBS46216.1"/>
    <property type="molecule type" value="Transcribed_RNA"/>
</dbReference>
<dbReference type="AlphaFoldDB" id="A0A1A8AMB3"/>
<gene>
    <name evidence="1" type="primary">Nfu_g_1_002376</name>
</gene>
<name>A0A1A8AMB3_NOTFU</name>
<organism evidence="1">
    <name type="scientific">Nothobranchius furzeri</name>
    <name type="common">Turquoise killifish</name>
    <dbReference type="NCBI Taxonomy" id="105023"/>
    <lineage>
        <taxon>Eukaryota</taxon>
        <taxon>Metazoa</taxon>
        <taxon>Chordata</taxon>
        <taxon>Craniata</taxon>
        <taxon>Vertebrata</taxon>
        <taxon>Euteleostomi</taxon>
        <taxon>Actinopterygii</taxon>
        <taxon>Neopterygii</taxon>
        <taxon>Teleostei</taxon>
        <taxon>Neoteleostei</taxon>
        <taxon>Acanthomorphata</taxon>
        <taxon>Ovalentaria</taxon>
        <taxon>Atherinomorphae</taxon>
        <taxon>Cyprinodontiformes</taxon>
        <taxon>Nothobranchiidae</taxon>
        <taxon>Nothobranchius</taxon>
    </lineage>
</organism>
<sequence length="112" mass="12440">MQDLSKSFYKDKPGIALFQHITAVATEEELHNGPRSFSPSNRILIRESTAVRGATYWCLSVSSINAAANQASFGYECAARRQTHGAGRPIIMSHSFPVWPAITQSLHWVLHD</sequence>
<proteinExistence type="predicted"/>
<dbReference type="EMBL" id="HADY01017679">
    <property type="protein sequence ID" value="SBP56164.1"/>
    <property type="molecule type" value="Transcribed_RNA"/>
</dbReference>
<protein>
    <submittedName>
        <fullName evidence="1">Uncharacterized protein</fullName>
    </submittedName>
</protein>
<accession>A0A1A8AMB3</accession>
<reference evidence="1" key="2">
    <citation type="submission" date="2016-06" db="EMBL/GenBank/DDBJ databases">
        <title>The genome of a short-lived fish provides insights into sex chromosome evolution and the genetic control of aging.</title>
        <authorList>
            <person name="Reichwald K."/>
            <person name="Felder M."/>
            <person name="Petzold A."/>
            <person name="Koch P."/>
            <person name="Groth M."/>
            <person name="Platzer M."/>
        </authorList>
    </citation>
    <scope>NUCLEOTIDE SEQUENCE</scope>
    <source>
        <tissue evidence="1">Brain</tissue>
    </source>
</reference>
<reference evidence="1" key="1">
    <citation type="submission" date="2016-05" db="EMBL/GenBank/DDBJ databases">
        <authorList>
            <person name="Lavstsen T."/>
            <person name="Jespersen J.S."/>
        </authorList>
    </citation>
    <scope>NUCLEOTIDE SEQUENCE</scope>
    <source>
        <tissue evidence="1">Brain</tissue>
    </source>
</reference>
<evidence type="ECO:0000313" key="1">
    <source>
        <dbReference type="EMBL" id="SBP56164.1"/>
    </source>
</evidence>